<evidence type="ECO:0000256" key="3">
    <source>
        <dbReference type="ARBA" id="ARBA00022516"/>
    </source>
</evidence>
<comment type="function">
    <text evidence="8">This protein is a component of the acetyl coenzyme A carboxylase complex; first, biotin carboxylase catalyzes the carboxylation of the carrier protein and then the transcarboxylase transfers the carboxyl group to form malonyl-CoA.</text>
</comment>
<protein>
    <recommendedName>
        <fullName evidence="2 8">Biotin carboxyl carrier protein of acetyl-CoA carboxylase</fullName>
    </recommendedName>
</protein>
<dbReference type="InterPro" id="IPR001249">
    <property type="entry name" value="AcCoA_biotinCC"/>
</dbReference>
<name>A0A7K1L1Y5_9ACTN</name>
<dbReference type="SUPFAM" id="SSF51230">
    <property type="entry name" value="Single hybrid motif"/>
    <property type="match status" value="1"/>
</dbReference>
<dbReference type="PROSITE" id="PS50968">
    <property type="entry name" value="BIOTINYL_LIPOYL"/>
    <property type="match status" value="1"/>
</dbReference>
<dbReference type="PROSITE" id="PS00188">
    <property type="entry name" value="BIOTIN"/>
    <property type="match status" value="1"/>
</dbReference>
<dbReference type="GO" id="GO:0006633">
    <property type="term" value="P:fatty acid biosynthetic process"/>
    <property type="evidence" value="ECO:0007669"/>
    <property type="project" value="UniProtKB-UniPathway"/>
</dbReference>
<evidence type="ECO:0000313" key="11">
    <source>
        <dbReference type="EMBL" id="MUN38450.1"/>
    </source>
</evidence>
<evidence type="ECO:0000256" key="7">
    <source>
        <dbReference type="ARBA" id="ARBA00023267"/>
    </source>
</evidence>
<evidence type="ECO:0000256" key="4">
    <source>
        <dbReference type="ARBA" id="ARBA00022832"/>
    </source>
</evidence>
<dbReference type="Proteomes" id="UP000432015">
    <property type="component" value="Unassembled WGS sequence"/>
</dbReference>
<feature type="region of interest" description="Disordered" evidence="9">
    <location>
        <begin position="1"/>
        <end position="37"/>
    </location>
</feature>
<feature type="domain" description="Lipoyl-binding" evidence="10">
    <location>
        <begin position="106"/>
        <end position="182"/>
    </location>
</feature>
<dbReference type="PRINTS" id="PR01071">
    <property type="entry name" value="ACOABIOTINCC"/>
</dbReference>
<evidence type="ECO:0000256" key="9">
    <source>
        <dbReference type="SAM" id="MobiDB-lite"/>
    </source>
</evidence>
<organism evidence="11 12">
    <name type="scientific">Actinomadura litoris</name>
    <dbReference type="NCBI Taxonomy" id="2678616"/>
    <lineage>
        <taxon>Bacteria</taxon>
        <taxon>Bacillati</taxon>
        <taxon>Actinomycetota</taxon>
        <taxon>Actinomycetes</taxon>
        <taxon>Streptosporangiales</taxon>
        <taxon>Thermomonosporaceae</taxon>
        <taxon>Actinomadura</taxon>
    </lineage>
</organism>
<keyword evidence="6 8" id="KW-0275">Fatty acid biosynthesis</keyword>
<dbReference type="CDD" id="cd06850">
    <property type="entry name" value="biotinyl_domain"/>
    <property type="match status" value="1"/>
</dbReference>
<dbReference type="InterPro" id="IPR011053">
    <property type="entry name" value="Single_hybrid_motif"/>
</dbReference>
<proteinExistence type="predicted"/>
<evidence type="ECO:0000256" key="1">
    <source>
        <dbReference type="ARBA" id="ARBA00005194"/>
    </source>
</evidence>
<evidence type="ECO:0000256" key="5">
    <source>
        <dbReference type="ARBA" id="ARBA00023098"/>
    </source>
</evidence>
<dbReference type="PANTHER" id="PTHR45266:SF3">
    <property type="entry name" value="OXALOACETATE DECARBOXYLASE ALPHA CHAIN"/>
    <property type="match status" value="1"/>
</dbReference>
<comment type="caution">
    <text evidence="11">The sequence shown here is derived from an EMBL/GenBank/DDBJ whole genome shotgun (WGS) entry which is preliminary data.</text>
</comment>
<dbReference type="GO" id="GO:0009317">
    <property type="term" value="C:acetyl-CoA carboxylase complex"/>
    <property type="evidence" value="ECO:0007669"/>
    <property type="project" value="InterPro"/>
</dbReference>
<dbReference type="PANTHER" id="PTHR45266">
    <property type="entry name" value="OXALOACETATE DECARBOXYLASE ALPHA CHAIN"/>
    <property type="match status" value="1"/>
</dbReference>
<evidence type="ECO:0000256" key="2">
    <source>
        <dbReference type="ARBA" id="ARBA00017562"/>
    </source>
</evidence>
<reference evidence="11 12" key="1">
    <citation type="submission" date="2019-11" db="EMBL/GenBank/DDBJ databases">
        <authorList>
            <person name="Cao P."/>
        </authorList>
    </citation>
    <scope>NUCLEOTIDE SEQUENCE [LARGE SCALE GENOMIC DNA]</scope>
    <source>
        <strain evidence="11 12">NEAU-AAG5</strain>
    </source>
</reference>
<dbReference type="InterPro" id="IPR050709">
    <property type="entry name" value="Biotin_Carboxyl_Carrier/Decarb"/>
</dbReference>
<evidence type="ECO:0000259" key="10">
    <source>
        <dbReference type="PROSITE" id="PS50968"/>
    </source>
</evidence>
<keyword evidence="12" id="KW-1185">Reference proteome</keyword>
<evidence type="ECO:0000256" key="6">
    <source>
        <dbReference type="ARBA" id="ARBA00023160"/>
    </source>
</evidence>
<keyword evidence="5 8" id="KW-0443">Lipid metabolism</keyword>
<accession>A0A7K1L1Y5</accession>
<dbReference type="Gene3D" id="2.40.50.100">
    <property type="match status" value="1"/>
</dbReference>
<dbReference type="UniPathway" id="UPA00094"/>
<comment type="pathway">
    <text evidence="1 8">Lipid metabolism; fatty acid biosynthesis.</text>
</comment>
<gene>
    <name evidence="11" type="ORF">GNZ18_17820</name>
</gene>
<dbReference type="Pfam" id="PF00364">
    <property type="entry name" value="Biotin_lipoyl"/>
    <property type="match status" value="1"/>
</dbReference>
<dbReference type="EMBL" id="WOFH01000006">
    <property type="protein sequence ID" value="MUN38450.1"/>
    <property type="molecule type" value="Genomic_DNA"/>
</dbReference>
<evidence type="ECO:0000256" key="8">
    <source>
        <dbReference type="RuleBase" id="RU364072"/>
    </source>
</evidence>
<keyword evidence="4 8" id="KW-0276">Fatty acid metabolism</keyword>
<dbReference type="RefSeq" id="WP_156217651.1">
    <property type="nucleotide sequence ID" value="NZ_WOFH01000006.1"/>
</dbReference>
<evidence type="ECO:0000313" key="12">
    <source>
        <dbReference type="Proteomes" id="UP000432015"/>
    </source>
</evidence>
<dbReference type="AlphaFoldDB" id="A0A7K1L1Y5"/>
<dbReference type="GO" id="GO:0003989">
    <property type="term" value="F:acetyl-CoA carboxylase activity"/>
    <property type="evidence" value="ECO:0007669"/>
    <property type="project" value="InterPro"/>
</dbReference>
<sequence length="186" mass="19691">MAEPTASAEQTERTEQTEQTGQTGRPARPAEQPGHESLRLLREEVSHLVKTVPGPVTSVSARLGECVLEVTWASQAAPNVERTVIAAPAPAEASAEAPAPPADDTLKRVTAPLVGTFYVAPEPGAPPFVQPGDRIEAGQTIGIVEAMKLMNPVVSDWAGEVLQVMAADAEPVEFGQVLVRVRTERT</sequence>
<keyword evidence="7 8" id="KW-0092">Biotin</keyword>
<dbReference type="InterPro" id="IPR000089">
    <property type="entry name" value="Biotin_lipoyl"/>
</dbReference>
<keyword evidence="3 8" id="KW-0444">Lipid biosynthesis</keyword>
<dbReference type="InterPro" id="IPR001882">
    <property type="entry name" value="Biotin_BS"/>
</dbReference>